<comment type="caution">
    <text evidence="2">The sequence shown here is derived from an EMBL/GenBank/DDBJ whole genome shotgun (WGS) entry which is preliminary data.</text>
</comment>
<accession>A0ABY2E369</accession>
<organism evidence="2 3">
    <name type="scientific">Occultella glacieicola</name>
    <dbReference type="NCBI Taxonomy" id="2518684"/>
    <lineage>
        <taxon>Bacteria</taxon>
        <taxon>Bacillati</taxon>
        <taxon>Actinomycetota</taxon>
        <taxon>Actinomycetes</taxon>
        <taxon>Micrococcales</taxon>
        <taxon>Ruaniaceae</taxon>
        <taxon>Occultella</taxon>
    </lineage>
</organism>
<evidence type="ECO:0000313" key="3">
    <source>
        <dbReference type="Proteomes" id="UP000504882"/>
    </source>
</evidence>
<dbReference type="Pfam" id="PF04230">
    <property type="entry name" value="PS_pyruv_trans"/>
    <property type="match status" value="1"/>
</dbReference>
<dbReference type="PANTHER" id="PTHR36836">
    <property type="entry name" value="COLANIC ACID BIOSYNTHESIS PROTEIN WCAK"/>
    <property type="match status" value="1"/>
</dbReference>
<reference evidence="2 3" key="1">
    <citation type="submission" date="2019-03" db="EMBL/GenBank/DDBJ databases">
        <title>Genomic features of bacteria from cold environments.</title>
        <authorList>
            <person name="Shen L."/>
        </authorList>
    </citation>
    <scope>NUCLEOTIDE SEQUENCE [LARGE SCALE GENOMIC DNA]</scope>
    <source>
        <strain evidence="3">T3246-1</strain>
    </source>
</reference>
<evidence type="ECO:0000313" key="2">
    <source>
        <dbReference type="EMBL" id="TDE94040.1"/>
    </source>
</evidence>
<keyword evidence="2" id="KW-0808">Transferase</keyword>
<feature type="domain" description="Polysaccharide pyruvyl transferase" evidence="1">
    <location>
        <begin position="66"/>
        <end position="351"/>
    </location>
</feature>
<dbReference type="EMBL" id="SMNA01000005">
    <property type="protein sequence ID" value="TDE94040.1"/>
    <property type="molecule type" value="Genomic_DNA"/>
</dbReference>
<evidence type="ECO:0000259" key="1">
    <source>
        <dbReference type="Pfam" id="PF04230"/>
    </source>
</evidence>
<dbReference type="InterPro" id="IPR007345">
    <property type="entry name" value="Polysacch_pyruvyl_Trfase"/>
</dbReference>
<sequence>MLDRVRSLRVVLAGAAIGNGNRGVEALGRSVADAIERDAPGSRLTILDDGWGIRTDATSRYPGATVEYLGVRLSRRWHRPESWAQIRLAQRVAPRLNPAARRFAEADAILDISAGDSFTDLYGPTRLASVSEPKEAALRAGRPLILLPQTYGPFTTTDGRKKAERLVRASTLAYARDEWSYAQLLDLAGPDADTSRLRRGVDVAFALEPREPGGETVRSLAALDGEVVAGVNVSGLLRDRVGHERFGLAGDYIETMTRLVQRLVGDGARVVFVPHVHLPGGAGESDVAGIEAVRSRLTEAEVARTTMVPAALDAAELKWCISRMDWFVGSRMHSTIGSLSTGTPTFGYAYSDKTQGVFESCGMGSQVADARRIAGEEAVAEMTASFAARSRLRDQLARDMPAVVEESQGQLRDVLTAVAGWSRSDAVNVIA</sequence>
<proteinExistence type="predicted"/>
<dbReference type="Proteomes" id="UP000504882">
    <property type="component" value="Unassembled WGS sequence"/>
</dbReference>
<keyword evidence="3" id="KW-1185">Reference proteome</keyword>
<name>A0ABY2E369_9MICO</name>
<gene>
    <name evidence="2" type="ORF">EXU48_11320</name>
</gene>
<dbReference type="GO" id="GO:0016740">
    <property type="term" value="F:transferase activity"/>
    <property type="evidence" value="ECO:0007669"/>
    <property type="project" value="UniProtKB-KW"/>
</dbReference>
<protein>
    <submittedName>
        <fullName evidence="2">Polysaccharide pyruvyl transferase family protein</fullName>
    </submittedName>
</protein>
<dbReference type="PANTHER" id="PTHR36836:SF1">
    <property type="entry name" value="COLANIC ACID BIOSYNTHESIS PROTEIN WCAK"/>
    <property type="match status" value="1"/>
</dbReference>